<dbReference type="Pfam" id="PF00144">
    <property type="entry name" value="Beta-lactamase"/>
    <property type="match status" value="1"/>
</dbReference>
<proteinExistence type="inferred from homology"/>
<evidence type="ECO:0000259" key="3">
    <source>
        <dbReference type="Pfam" id="PF00144"/>
    </source>
</evidence>
<dbReference type="InterPro" id="IPR050491">
    <property type="entry name" value="AmpC-like"/>
</dbReference>
<sequence length="587" mass="63573">MRISFSLAGSLFFLCSVFAQNSTSTSPILSSEVDTFIQDLLKEWGTPGGVSVATVRLGGSGEWEVETKGYGVARLQDGANFTADTLLSICSNSKLFNVVATGLLVSNESVTPKIDWTTKIASVIPEWEIMDSYASEKASIIDLMSHRTGLPRHDNMYQRGDTLPLMMERMKFLKPSAEFRDTWQYTNHMYNVLAYLPEVLSTKTTLARYVKQHIFDALGMNTTTYSFDVANASGNLADGIARENFSMATGLPGTGTPRFMPFWYKEGGEDGSVMAGSCGVISSANDVAIWLQTLLLGGKHPQTGEQVIPTEVLERLAIGVTIPIPLPTQPVLSPTVYGGGLMMNSYRGHNVIEHAGDTYGAHTQVTRLPSDNVGIAVLTNDEDVGQSIRDIIRYRLTDEALGLEPYDWNSVYKNVSNSTGDANPADNSFLPTNTSDPSIELTSLAGTYNNPGYGNWTFCLISEEATESCRELAANASTFIPGFDFTIPTLLAKSNAIVAGSYILLAHSDGNKFDGLPILSSPTNDPEQPFWAKGLSPFKAEFAETDDGIGMALNGNFWGATPGVPDPTGDSVEERAEVWFRQVAPSA</sequence>
<evidence type="ECO:0000313" key="5">
    <source>
        <dbReference type="Proteomes" id="UP000054988"/>
    </source>
</evidence>
<comment type="similarity">
    <text evidence="1">Belongs to the peptidase S12 family.</text>
</comment>
<gene>
    <name evidence="4" type="ORF">WG66_8769</name>
</gene>
<evidence type="ECO:0000256" key="1">
    <source>
        <dbReference type="ARBA" id="ARBA00038215"/>
    </source>
</evidence>
<reference evidence="4 5" key="1">
    <citation type="submission" date="2015-12" db="EMBL/GenBank/DDBJ databases">
        <title>Draft genome sequence of Moniliophthora roreri, the causal agent of frosty pod rot of cacao.</title>
        <authorList>
            <person name="Aime M.C."/>
            <person name="Diaz-Valderrama J.R."/>
            <person name="Kijpornyongpan T."/>
            <person name="Phillips-Mora W."/>
        </authorList>
    </citation>
    <scope>NUCLEOTIDE SEQUENCE [LARGE SCALE GENOMIC DNA]</scope>
    <source>
        <strain evidence="4 5">MCA 2952</strain>
    </source>
</reference>
<feature type="signal peptide" evidence="2">
    <location>
        <begin position="1"/>
        <end position="19"/>
    </location>
</feature>
<accession>A0A0W0FQY9</accession>
<dbReference type="EMBL" id="LATX01001737">
    <property type="protein sequence ID" value="KTB38645.1"/>
    <property type="molecule type" value="Genomic_DNA"/>
</dbReference>
<evidence type="ECO:0000313" key="4">
    <source>
        <dbReference type="EMBL" id="KTB38645.1"/>
    </source>
</evidence>
<feature type="domain" description="Beta-lactamase-related" evidence="3">
    <location>
        <begin position="61"/>
        <end position="384"/>
    </location>
</feature>
<dbReference type="InterPro" id="IPR001466">
    <property type="entry name" value="Beta-lactam-related"/>
</dbReference>
<dbReference type="PANTHER" id="PTHR46825:SF15">
    <property type="entry name" value="BETA-LACTAMASE-RELATED DOMAIN-CONTAINING PROTEIN"/>
    <property type="match status" value="1"/>
</dbReference>
<keyword evidence="2" id="KW-0732">Signal</keyword>
<organism evidence="4 5">
    <name type="scientific">Moniliophthora roreri</name>
    <name type="common">Frosty pod rot fungus</name>
    <name type="synonym">Monilia roreri</name>
    <dbReference type="NCBI Taxonomy" id="221103"/>
    <lineage>
        <taxon>Eukaryota</taxon>
        <taxon>Fungi</taxon>
        <taxon>Dikarya</taxon>
        <taxon>Basidiomycota</taxon>
        <taxon>Agaricomycotina</taxon>
        <taxon>Agaricomycetes</taxon>
        <taxon>Agaricomycetidae</taxon>
        <taxon>Agaricales</taxon>
        <taxon>Marasmiineae</taxon>
        <taxon>Marasmiaceae</taxon>
        <taxon>Moniliophthora</taxon>
    </lineage>
</organism>
<evidence type="ECO:0000256" key="2">
    <source>
        <dbReference type="SAM" id="SignalP"/>
    </source>
</evidence>
<feature type="chain" id="PRO_5006902048" description="Beta-lactamase-related domain-containing protein" evidence="2">
    <location>
        <begin position="20"/>
        <end position="587"/>
    </location>
</feature>
<dbReference type="eggNOG" id="ENOG502S0EY">
    <property type="taxonomic scope" value="Eukaryota"/>
</dbReference>
<dbReference type="Gene3D" id="3.40.710.10">
    <property type="entry name" value="DD-peptidase/beta-lactamase superfamily"/>
    <property type="match status" value="1"/>
</dbReference>
<dbReference type="AlphaFoldDB" id="A0A0W0FQY9"/>
<dbReference type="Proteomes" id="UP000054988">
    <property type="component" value="Unassembled WGS sequence"/>
</dbReference>
<protein>
    <recommendedName>
        <fullName evidence="3">Beta-lactamase-related domain-containing protein</fullName>
    </recommendedName>
</protein>
<dbReference type="SUPFAM" id="SSF56601">
    <property type="entry name" value="beta-lactamase/transpeptidase-like"/>
    <property type="match status" value="1"/>
</dbReference>
<dbReference type="PANTHER" id="PTHR46825">
    <property type="entry name" value="D-ALANYL-D-ALANINE-CARBOXYPEPTIDASE/ENDOPEPTIDASE AMPH"/>
    <property type="match status" value="1"/>
</dbReference>
<dbReference type="InterPro" id="IPR012338">
    <property type="entry name" value="Beta-lactam/transpept-like"/>
</dbReference>
<name>A0A0W0FQY9_MONRR</name>
<comment type="caution">
    <text evidence="4">The sequence shown here is derived from an EMBL/GenBank/DDBJ whole genome shotgun (WGS) entry which is preliminary data.</text>
</comment>